<dbReference type="EMBL" id="CAKLBY020000195">
    <property type="protein sequence ID" value="CAK7933649.1"/>
    <property type="molecule type" value="Genomic_DNA"/>
</dbReference>
<protein>
    <submittedName>
        <fullName evidence="2">Uncharacterized protein</fullName>
    </submittedName>
</protein>
<evidence type="ECO:0000313" key="2">
    <source>
        <dbReference type="EMBL" id="CAK7933656.1"/>
    </source>
</evidence>
<comment type="caution">
    <text evidence="2">The sequence shown here is derived from an EMBL/GenBank/DDBJ whole genome shotgun (WGS) entry which is preliminary data.</text>
</comment>
<proteinExistence type="predicted"/>
<name>A0AAV1UHB3_9STRA</name>
<evidence type="ECO:0000313" key="1">
    <source>
        <dbReference type="EMBL" id="CAK7933649.1"/>
    </source>
</evidence>
<dbReference type="EMBL" id="CAKLBY020000195">
    <property type="protein sequence ID" value="CAK7933656.1"/>
    <property type="molecule type" value="Genomic_DNA"/>
</dbReference>
<sequence>MHVMIPRPETPWKAVGRSSGDALDVRYSMIILVSGCSLPGSADPAKRMSFLDRADDGAAFEGSPPLIDMPCSAPTPILTMTAVNVASLNAHGQAISSVGIPELDANMNSLSVDGIKLDGTNHLKKTSDELG</sequence>
<accession>A0AAV1UHB3</accession>
<dbReference type="Proteomes" id="UP001162060">
    <property type="component" value="Unassembled WGS sequence"/>
</dbReference>
<dbReference type="AlphaFoldDB" id="A0AAV1UHB3"/>
<organism evidence="2 3">
    <name type="scientific">Peronospora matthiolae</name>
    <dbReference type="NCBI Taxonomy" id="2874970"/>
    <lineage>
        <taxon>Eukaryota</taxon>
        <taxon>Sar</taxon>
        <taxon>Stramenopiles</taxon>
        <taxon>Oomycota</taxon>
        <taxon>Peronosporomycetes</taxon>
        <taxon>Peronosporales</taxon>
        <taxon>Peronosporaceae</taxon>
        <taxon>Peronospora</taxon>
    </lineage>
</organism>
<gene>
    <name evidence="1" type="ORF">PM001_LOCUS18799</name>
    <name evidence="2" type="ORF">PM001_LOCUS18806</name>
</gene>
<evidence type="ECO:0000313" key="3">
    <source>
        <dbReference type="Proteomes" id="UP001162060"/>
    </source>
</evidence>
<reference evidence="2" key="1">
    <citation type="submission" date="2024-01" db="EMBL/GenBank/DDBJ databases">
        <authorList>
            <person name="Webb A."/>
        </authorList>
    </citation>
    <scope>NUCLEOTIDE SEQUENCE</scope>
    <source>
        <strain evidence="2">Pm1</strain>
    </source>
</reference>